<dbReference type="RefSeq" id="XP_041154443.1">
    <property type="nucleotide sequence ID" value="XM_041312215.1"/>
</dbReference>
<evidence type="ECO:0000313" key="3">
    <source>
        <dbReference type="Proteomes" id="UP000719766"/>
    </source>
</evidence>
<dbReference type="AlphaFoldDB" id="A0A9P7DBB5"/>
<keyword evidence="3" id="KW-1185">Reference proteome</keyword>
<evidence type="ECO:0000313" key="2">
    <source>
        <dbReference type="EMBL" id="KAG1787069.1"/>
    </source>
</evidence>
<dbReference type="EMBL" id="JABBWE010000084">
    <property type="protein sequence ID" value="KAG1787069.1"/>
    <property type="molecule type" value="Genomic_DNA"/>
</dbReference>
<comment type="caution">
    <text evidence="2">The sequence shown here is derived from an EMBL/GenBank/DDBJ whole genome shotgun (WGS) entry which is preliminary data.</text>
</comment>
<feature type="transmembrane region" description="Helical" evidence="1">
    <location>
        <begin position="141"/>
        <end position="163"/>
    </location>
</feature>
<protein>
    <submittedName>
        <fullName evidence="2">Uncharacterized protein</fullName>
    </submittedName>
</protein>
<gene>
    <name evidence="2" type="ORF">HD556DRAFT_995398</name>
</gene>
<keyword evidence="1" id="KW-0472">Membrane</keyword>
<reference evidence="2" key="1">
    <citation type="journal article" date="2020" name="New Phytol.">
        <title>Comparative genomics reveals dynamic genome evolution in host specialist ectomycorrhizal fungi.</title>
        <authorList>
            <person name="Lofgren L.A."/>
            <person name="Nguyen N.H."/>
            <person name="Vilgalys R."/>
            <person name="Ruytinx J."/>
            <person name="Liao H.L."/>
            <person name="Branco S."/>
            <person name="Kuo A."/>
            <person name="LaButti K."/>
            <person name="Lipzen A."/>
            <person name="Andreopoulos W."/>
            <person name="Pangilinan J."/>
            <person name="Riley R."/>
            <person name="Hundley H."/>
            <person name="Na H."/>
            <person name="Barry K."/>
            <person name="Grigoriev I.V."/>
            <person name="Stajich J.E."/>
            <person name="Kennedy P.G."/>
        </authorList>
    </citation>
    <scope>NUCLEOTIDE SEQUENCE</scope>
    <source>
        <strain evidence="2">S12</strain>
    </source>
</reference>
<accession>A0A9P7DBB5</accession>
<evidence type="ECO:0000256" key="1">
    <source>
        <dbReference type="SAM" id="Phobius"/>
    </source>
</evidence>
<keyword evidence="1" id="KW-0812">Transmembrane</keyword>
<organism evidence="2 3">
    <name type="scientific">Suillus plorans</name>
    <dbReference type="NCBI Taxonomy" id="116603"/>
    <lineage>
        <taxon>Eukaryota</taxon>
        <taxon>Fungi</taxon>
        <taxon>Dikarya</taxon>
        <taxon>Basidiomycota</taxon>
        <taxon>Agaricomycotina</taxon>
        <taxon>Agaricomycetes</taxon>
        <taxon>Agaricomycetidae</taxon>
        <taxon>Boletales</taxon>
        <taxon>Suillineae</taxon>
        <taxon>Suillaceae</taxon>
        <taxon>Suillus</taxon>
    </lineage>
</organism>
<feature type="transmembrane region" description="Helical" evidence="1">
    <location>
        <begin position="46"/>
        <end position="67"/>
    </location>
</feature>
<feature type="transmembrane region" description="Helical" evidence="1">
    <location>
        <begin position="183"/>
        <end position="202"/>
    </location>
</feature>
<dbReference type="GeneID" id="64605979"/>
<feature type="transmembrane region" description="Helical" evidence="1">
    <location>
        <begin position="101"/>
        <end position="120"/>
    </location>
</feature>
<feature type="transmembrane region" description="Helical" evidence="1">
    <location>
        <begin position="12"/>
        <end position="34"/>
    </location>
</feature>
<dbReference type="Proteomes" id="UP000719766">
    <property type="component" value="Unassembled WGS sequence"/>
</dbReference>
<name>A0A9P7DBB5_9AGAM</name>
<dbReference type="OrthoDB" id="2668732at2759"/>
<proteinExistence type="predicted"/>
<sequence>MAATLYYQRCWMMYIIWVWTVFVGFPMLWAIIITRLHAMYQRDRRILIFLVVTSLAINTFDGVTTVMSTMHTSGEELILSGTYQCRISYTGDTLALYSAAWILYIVWEVLTLCFAIWIAVKHFRGLRQHSTVGIIGDFFTVLMKTHVVYFVSFVAVSCFALIFDLSSTLSTGQNLVGSQTYDGLAQIFLVVHMFVLGPRLILGIREYNAKLVADPDPASRMTSIAFQERVHISTSSSV</sequence>
<keyword evidence="1" id="KW-1133">Transmembrane helix</keyword>